<keyword evidence="3" id="KW-1185">Reference proteome</keyword>
<name>A0ABW2U595_9BACT</name>
<gene>
    <name evidence="2" type="ORF">ACFQT0_09715</name>
</gene>
<feature type="transmembrane region" description="Helical" evidence="1">
    <location>
        <begin position="32"/>
        <end position="50"/>
    </location>
</feature>
<proteinExistence type="predicted"/>
<keyword evidence="1" id="KW-0472">Membrane</keyword>
<organism evidence="2 3">
    <name type="scientific">Hymenobacter humi</name>
    <dbReference type="NCBI Taxonomy" id="1411620"/>
    <lineage>
        <taxon>Bacteria</taxon>
        <taxon>Pseudomonadati</taxon>
        <taxon>Bacteroidota</taxon>
        <taxon>Cytophagia</taxon>
        <taxon>Cytophagales</taxon>
        <taxon>Hymenobacteraceae</taxon>
        <taxon>Hymenobacter</taxon>
    </lineage>
</organism>
<evidence type="ECO:0000313" key="2">
    <source>
        <dbReference type="EMBL" id="MFC7667630.1"/>
    </source>
</evidence>
<dbReference type="Proteomes" id="UP001596513">
    <property type="component" value="Unassembled WGS sequence"/>
</dbReference>
<keyword evidence="1" id="KW-1133">Transmembrane helix</keyword>
<accession>A0ABW2U595</accession>
<evidence type="ECO:0000256" key="1">
    <source>
        <dbReference type="SAM" id="Phobius"/>
    </source>
</evidence>
<dbReference type="RefSeq" id="WP_380202313.1">
    <property type="nucleotide sequence ID" value="NZ_JBHTEK010000001.1"/>
</dbReference>
<comment type="caution">
    <text evidence="2">The sequence shown here is derived from an EMBL/GenBank/DDBJ whole genome shotgun (WGS) entry which is preliminary data.</text>
</comment>
<dbReference type="EMBL" id="JBHTEK010000001">
    <property type="protein sequence ID" value="MFC7667630.1"/>
    <property type="molecule type" value="Genomic_DNA"/>
</dbReference>
<sequence length="51" mass="5711">MGYVRSASLYAHHANGTAARPWYSWMEWPQDVVLLGIYTLTGIVGAGLYYC</sequence>
<evidence type="ECO:0000313" key="3">
    <source>
        <dbReference type="Proteomes" id="UP001596513"/>
    </source>
</evidence>
<reference evidence="3" key="1">
    <citation type="journal article" date="2019" name="Int. J. Syst. Evol. Microbiol.">
        <title>The Global Catalogue of Microorganisms (GCM) 10K type strain sequencing project: providing services to taxonomists for standard genome sequencing and annotation.</title>
        <authorList>
            <consortium name="The Broad Institute Genomics Platform"/>
            <consortium name="The Broad Institute Genome Sequencing Center for Infectious Disease"/>
            <person name="Wu L."/>
            <person name="Ma J."/>
        </authorList>
    </citation>
    <scope>NUCLEOTIDE SEQUENCE [LARGE SCALE GENOMIC DNA]</scope>
    <source>
        <strain evidence="3">JCM 19635</strain>
    </source>
</reference>
<protein>
    <submittedName>
        <fullName evidence="2">Uncharacterized protein</fullName>
    </submittedName>
</protein>
<keyword evidence="1" id="KW-0812">Transmembrane</keyword>